<name>A0A919F6T7_9XANT</name>
<evidence type="ECO:0000256" key="1">
    <source>
        <dbReference type="ARBA" id="ARBA00022491"/>
    </source>
</evidence>
<evidence type="ECO:0000313" key="8">
    <source>
        <dbReference type="Proteomes" id="UP000623958"/>
    </source>
</evidence>
<dbReference type="SMART" id="SM00342">
    <property type="entry name" value="HTH_ARAC"/>
    <property type="match status" value="1"/>
</dbReference>
<dbReference type="GO" id="GO:0043565">
    <property type="term" value="F:sequence-specific DNA binding"/>
    <property type="evidence" value="ECO:0007669"/>
    <property type="project" value="InterPro"/>
</dbReference>
<keyword evidence="8" id="KW-1185">Reference proteome</keyword>
<evidence type="ECO:0000259" key="6">
    <source>
        <dbReference type="PROSITE" id="PS01124"/>
    </source>
</evidence>
<protein>
    <submittedName>
        <fullName evidence="7">Transcriptional regulator</fullName>
    </submittedName>
</protein>
<evidence type="ECO:0000256" key="3">
    <source>
        <dbReference type="ARBA" id="ARBA00023125"/>
    </source>
</evidence>
<dbReference type="RefSeq" id="WP_140722113.1">
    <property type="nucleotide sequence ID" value="NZ_BNBA01000009.1"/>
</dbReference>
<comment type="caution">
    <text evidence="7">The sequence shown here is derived from an EMBL/GenBank/DDBJ whole genome shotgun (WGS) entry which is preliminary data.</text>
</comment>
<evidence type="ECO:0000256" key="4">
    <source>
        <dbReference type="ARBA" id="ARBA00023163"/>
    </source>
</evidence>
<dbReference type="Pfam" id="PF12833">
    <property type="entry name" value="HTH_18"/>
    <property type="match status" value="1"/>
</dbReference>
<dbReference type="SUPFAM" id="SSF51182">
    <property type="entry name" value="RmlC-like cupins"/>
    <property type="match status" value="1"/>
</dbReference>
<reference evidence="7" key="2">
    <citation type="submission" date="2020-09" db="EMBL/GenBank/DDBJ databases">
        <authorList>
            <person name="Sun Q."/>
            <person name="Ohkuma M."/>
        </authorList>
    </citation>
    <scope>NUCLEOTIDE SEQUENCE</scope>
    <source>
        <strain evidence="7">JCM 13306</strain>
    </source>
</reference>
<dbReference type="Pfam" id="PF02311">
    <property type="entry name" value="AraC_binding"/>
    <property type="match status" value="1"/>
</dbReference>
<keyword evidence="2" id="KW-0805">Transcription regulation</keyword>
<evidence type="ECO:0000256" key="5">
    <source>
        <dbReference type="SAM" id="MobiDB-lite"/>
    </source>
</evidence>
<dbReference type="InterPro" id="IPR009057">
    <property type="entry name" value="Homeodomain-like_sf"/>
</dbReference>
<accession>A0A919F6T7</accession>
<evidence type="ECO:0000313" key="7">
    <source>
        <dbReference type="EMBL" id="GHH51653.1"/>
    </source>
</evidence>
<dbReference type="PROSITE" id="PS00041">
    <property type="entry name" value="HTH_ARAC_FAMILY_1"/>
    <property type="match status" value="1"/>
</dbReference>
<evidence type="ECO:0000256" key="2">
    <source>
        <dbReference type="ARBA" id="ARBA00023015"/>
    </source>
</evidence>
<dbReference type="Gene3D" id="2.60.120.10">
    <property type="entry name" value="Jelly Rolls"/>
    <property type="match status" value="1"/>
</dbReference>
<dbReference type="Gene3D" id="1.10.10.60">
    <property type="entry name" value="Homeodomain-like"/>
    <property type="match status" value="1"/>
</dbReference>
<dbReference type="FunFam" id="1.10.10.60:FF:000132">
    <property type="entry name" value="AraC family transcriptional regulator"/>
    <property type="match status" value="1"/>
</dbReference>
<reference evidence="7" key="1">
    <citation type="journal article" date="2014" name="Int. J. Syst. Evol. Microbiol.">
        <title>Complete genome sequence of Corynebacterium casei LMG S-19264T (=DSM 44701T), isolated from a smear-ripened cheese.</title>
        <authorList>
            <consortium name="US DOE Joint Genome Institute (JGI-PGF)"/>
            <person name="Walter F."/>
            <person name="Albersmeier A."/>
            <person name="Kalinowski J."/>
            <person name="Ruckert C."/>
        </authorList>
    </citation>
    <scope>NUCLEOTIDE SEQUENCE</scope>
    <source>
        <strain evidence="7">JCM 13306</strain>
    </source>
</reference>
<dbReference type="PANTHER" id="PTHR11019:SF159">
    <property type="entry name" value="TRANSCRIPTIONAL REGULATOR-RELATED"/>
    <property type="match status" value="1"/>
</dbReference>
<dbReference type="InterPro" id="IPR011051">
    <property type="entry name" value="RmlC_Cupin_sf"/>
</dbReference>
<dbReference type="SUPFAM" id="SSF46689">
    <property type="entry name" value="Homeodomain-like"/>
    <property type="match status" value="1"/>
</dbReference>
<organism evidence="7 8">
    <name type="scientific">Xanthomonas boreopolis</name>
    <dbReference type="NCBI Taxonomy" id="86183"/>
    <lineage>
        <taxon>Bacteria</taxon>
        <taxon>Pseudomonadati</taxon>
        <taxon>Pseudomonadota</taxon>
        <taxon>Gammaproteobacteria</taxon>
        <taxon>Lysobacterales</taxon>
        <taxon>Lysobacteraceae</taxon>
        <taxon>Xanthomonas</taxon>
    </lineage>
</organism>
<feature type="region of interest" description="Disordered" evidence="5">
    <location>
        <begin position="266"/>
        <end position="287"/>
    </location>
</feature>
<dbReference type="Proteomes" id="UP000623958">
    <property type="component" value="Unassembled WGS sequence"/>
</dbReference>
<dbReference type="CDD" id="cd06124">
    <property type="entry name" value="cupin_NimR-like_N"/>
    <property type="match status" value="1"/>
</dbReference>
<dbReference type="GO" id="GO:0003700">
    <property type="term" value="F:DNA-binding transcription factor activity"/>
    <property type="evidence" value="ECO:0007669"/>
    <property type="project" value="InterPro"/>
</dbReference>
<dbReference type="EMBL" id="BNBA01000009">
    <property type="protein sequence ID" value="GHH51653.1"/>
    <property type="molecule type" value="Genomic_DNA"/>
</dbReference>
<dbReference type="PROSITE" id="PS01124">
    <property type="entry name" value="HTH_ARAC_FAMILY_2"/>
    <property type="match status" value="1"/>
</dbReference>
<dbReference type="InterPro" id="IPR018060">
    <property type="entry name" value="HTH_AraC"/>
</dbReference>
<keyword evidence="1" id="KW-0678">Repressor</keyword>
<dbReference type="InterPro" id="IPR003313">
    <property type="entry name" value="AraC-bd"/>
</dbReference>
<sequence>MDIEITPNPESAIDPAIHVWFERLDGPPLLAFQVHSEHGLAREVDWHHHARGQLICVESGLLTTRTERGDWSLPAGCAGWMPPGERHTVAVSGPIRGWGVLVTPEACTALPGHPCVLGISDLVQCLARRLAAHAPEEMGEPRLQRLAAVLLDELGDAPPQGLHLPMPQDRRLLRIVTRLIADPADEHALDYWAQWAGLSPRSLSRHFRAETGMSFGQWRQQARLAESLRLLHAGQPVGAIAHQLGYSSASAFVTVFARHYGAPPGRYLQRSGRHRPPPRLASPAASG</sequence>
<keyword evidence="3" id="KW-0238">DNA-binding</keyword>
<proteinExistence type="predicted"/>
<gene>
    <name evidence="7" type="ORF">GCM10009090_14200</name>
</gene>
<keyword evidence="4" id="KW-0804">Transcription</keyword>
<feature type="domain" description="HTH araC/xylS-type" evidence="6">
    <location>
        <begin position="170"/>
        <end position="270"/>
    </location>
</feature>
<dbReference type="InterPro" id="IPR018062">
    <property type="entry name" value="HTH_AraC-typ_CS"/>
</dbReference>
<dbReference type="AlphaFoldDB" id="A0A919F6T7"/>
<dbReference type="InterPro" id="IPR014710">
    <property type="entry name" value="RmlC-like_jellyroll"/>
</dbReference>
<dbReference type="PANTHER" id="PTHR11019">
    <property type="entry name" value="HTH-TYPE TRANSCRIPTIONAL REGULATOR NIMR"/>
    <property type="match status" value="1"/>
</dbReference>